<keyword evidence="2" id="KW-1003">Cell membrane</keyword>
<dbReference type="Gene3D" id="3.40.50.300">
    <property type="entry name" value="P-loop containing nucleotide triphosphate hydrolases"/>
    <property type="match status" value="2"/>
</dbReference>
<protein>
    <recommendedName>
        <fullName evidence="8">ABC transporter domain-containing protein</fullName>
    </recommendedName>
</protein>
<organism evidence="9 10">
    <name type="scientific">Lachnoanaerobaculum orale</name>
    <dbReference type="NCBI Taxonomy" id="979627"/>
    <lineage>
        <taxon>Bacteria</taxon>
        <taxon>Bacillati</taxon>
        <taxon>Bacillota</taxon>
        <taxon>Clostridia</taxon>
        <taxon>Lachnospirales</taxon>
        <taxon>Lachnospiraceae</taxon>
        <taxon>Lachnoanaerobaculum</taxon>
    </lineage>
</organism>
<feature type="transmembrane region" description="Helical" evidence="7">
    <location>
        <begin position="21"/>
        <end position="39"/>
    </location>
</feature>
<dbReference type="InterPro" id="IPR027417">
    <property type="entry name" value="P-loop_NTPase"/>
</dbReference>
<name>A0A3P3Q3I3_9FIRM</name>
<dbReference type="InterPro" id="IPR003439">
    <property type="entry name" value="ABC_transporter-like_ATP-bd"/>
</dbReference>
<evidence type="ECO:0000256" key="4">
    <source>
        <dbReference type="ARBA" id="ARBA00022840"/>
    </source>
</evidence>
<keyword evidence="1" id="KW-0813">Transport</keyword>
<dbReference type="EMBL" id="RRCM01000001">
    <property type="protein sequence ID" value="RRJ15695.1"/>
    <property type="molecule type" value="Genomic_DNA"/>
</dbReference>
<evidence type="ECO:0000256" key="2">
    <source>
        <dbReference type="ARBA" id="ARBA00022475"/>
    </source>
</evidence>
<dbReference type="GO" id="GO:0016887">
    <property type="term" value="F:ATP hydrolysis activity"/>
    <property type="evidence" value="ECO:0007669"/>
    <property type="project" value="InterPro"/>
</dbReference>
<evidence type="ECO:0000313" key="10">
    <source>
        <dbReference type="Proteomes" id="UP000276982"/>
    </source>
</evidence>
<dbReference type="PROSITE" id="PS50893">
    <property type="entry name" value="ABC_TRANSPORTER_2"/>
    <property type="match status" value="1"/>
</dbReference>
<evidence type="ECO:0000256" key="1">
    <source>
        <dbReference type="ARBA" id="ARBA00022448"/>
    </source>
</evidence>
<evidence type="ECO:0000313" key="9">
    <source>
        <dbReference type="EMBL" id="RRJ15695.1"/>
    </source>
</evidence>
<evidence type="ECO:0000256" key="6">
    <source>
        <dbReference type="ARBA" id="ARBA00023136"/>
    </source>
</evidence>
<reference evidence="9 10" key="1">
    <citation type="submission" date="2018-11" db="EMBL/GenBank/DDBJ databases">
        <title>Genome sequencing of Lachnoanaerobaculum orale DSM 24553T.</title>
        <authorList>
            <person name="Kook J.-K."/>
            <person name="Park S.-N."/>
            <person name="Lim Y.K."/>
        </authorList>
    </citation>
    <scope>NUCLEOTIDE SEQUENCE [LARGE SCALE GENOMIC DNA]</scope>
    <source>
        <strain evidence="9 10">DSM 24553</strain>
    </source>
</reference>
<comment type="caution">
    <text evidence="9">The sequence shown here is derived from an EMBL/GenBank/DDBJ whole genome shotgun (WGS) entry which is preliminary data.</text>
</comment>
<dbReference type="RefSeq" id="WP_124950592.1">
    <property type="nucleotide sequence ID" value="NZ_RRCM01000001.1"/>
</dbReference>
<dbReference type="GO" id="GO:0005524">
    <property type="term" value="F:ATP binding"/>
    <property type="evidence" value="ECO:0007669"/>
    <property type="project" value="UniProtKB-KW"/>
</dbReference>
<gene>
    <name evidence="9" type="ORF">EHW90_01210</name>
</gene>
<keyword evidence="4" id="KW-0067">ATP-binding</keyword>
<dbReference type="SUPFAM" id="SSF52540">
    <property type="entry name" value="P-loop containing nucleoside triphosphate hydrolases"/>
    <property type="match status" value="2"/>
</dbReference>
<sequence>MMKILFQVKNLSLKKESMGKLYNASISFFGGMIYSLAGLDYSGRDIFLKIIKGNIDDKKYEGMFFVDNKLLNSAKKIKEYIYIFSLQNKIINDWTVAEYIYLREGKWFLSKNNLRNMIKRIEVVLEDFGLDISGSKKVGELGVLTRYQIEFIRAIILNKKIIIIEDEFTNMKYEYIELFSKWLKSKLKEDMTIILNTYSQIASYKCSDIFVCFKKGCIVKICRKDSIDGIDKLYNFIVGSTMNEKISSLSSGYTYNKLHNGNDEVYSVSGNFFGKNIETYSFAKGKIYSFIIEDHNNRYRFFEAISGVDNKDKKYFIERYYQEVIHVQDLIVKKIISVDGIGERYFLAENMSIEDNLILPSLNKISNINYLINQYELKRVIFEELKSKDINKEDLVSELDINQKICVSLERWLIFRPKVFIIFEPFIYCDNYGLSLIKNYLKKFAKAGTTVIVIKSRLEYMEDISDEIISI</sequence>
<keyword evidence="3" id="KW-0547">Nucleotide-binding</keyword>
<evidence type="ECO:0000256" key="7">
    <source>
        <dbReference type="SAM" id="Phobius"/>
    </source>
</evidence>
<dbReference type="Proteomes" id="UP000276982">
    <property type="component" value="Unassembled WGS sequence"/>
</dbReference>
<keyword evidence="7" id="KW-0812">Transmembrane</keyword>
<dbReference type="AlphaFoldDB" id="A0A3P3Q3I3"/>
<dbReference type="PANTHER" id="PTHR43790:SF3">
    <property type="entry name" value="D-ALLOSE IMPORT ATP-BINDING PROTEIN ALSA-RELATED"/>
    <property type="match status" value="1"/>
</dbReference>
<proteinExistence type="predicted"/>
<feature type="domain" description="ABC transporter" evidence="8">
    <location>
        <begin position="6"/>
        <end position="240"/>
    </location>
</feature>
<evidence type="ECO:0000259" key="8">
    <source>
        <dbReference type="PROSITE" id="PS50893"/>
    </source>
</evidence>
<evidence type="ECO:0000256" key="5">
    <source>
        <dbReference type="ARBA" id="ARBA00022967"/>
    </source>
</evidence>
<dbReference type="PANTHER" id="PTHR43790">
    <property type="entry name" value="CARBOHYDRATE TRANSPORT ATP-BINDING PROTEIN MG119-RELATED"/>
    <property type="match status" value="1"/>
</dbReference>
<evidence type="ECO:0000256" key="3">
    <source>
        <dbReference type="ARBA" id="ARBA00022741"/>
    </source>
</evidence>
<keyword evidence="5" id="KW-1278">Translocase</keyword>
<accession>A0A3P3Q3I3</accession>
<keyword evidence="10" id="KW-1185">Reference proteome</keyword>
<keyword evidence="6 7" id="KW-0472">Membrane</keyword>
<keyword evidence="7" id="KW-1133">Transmembrane helix</keyword>
<dbReference type="InterPro" id="IPR050107">
    <property type="entry name" value="ABC_carbohydrate_import_ATPase"/>
</dbReference>